<dbReference type="RefSeq" id="WP_233481920.1">
    <property type="nucleotide sequence ID" value="NZ_CP089932.1"/>
</dbReference>
<evidence type="ECO:0000313" key="1">
    <source>
        <dbReference type="EMBL" id="KKF37724.1"/>
    </source>
</evidence>
<dbReference type="AlphaFoldDB" id="A0A0M2KFK9"/>
<sequence length="93" mass="10515">MPLQPSNMKVVEIHGFIEKTYPIEISDKGLIRGFMERKRNEHQEVYDAFVSSAGRQVNVIYGVKVSTSVGQFKNGSFLYITYYGTVATVECTD</sequence>
<protein>
    <recommendedName>
        <fullName evidence="3">Heavy metal-binding domain-containing protein</fullName>
    </recommendedName>
</protein>
<proteinExistence type="predicted"/>
<comment type="caution">
    <text evidence="1">The sequence shown here is derived from an EMBL/GenBank/DDBJ whole genome shotgun (WGS) entry which is preliminary data.</text>
</comment>
<evidence type="ECO:0008006" key="3">
    <source>
        <dbReference type="Google" id="ProtNLM"/>
    </source>
</evidence>
<keyword evidence="2" id="KW-1185">Reference proteome</keyword>
<organism evidence="1 2">
    <name type="scientific">Erwinia tracheiphila</name>
    <dbReference type="NCBI Taxonomy" id="65700"/>
    <lineage>
        <taxon>Bacteria</taxon>
        <taxon>Pseudomonadati</taxon>
        <taxon>Pseudomonadota</taxon>
        <taxon>Gammaproteobacteria</taxon>
        <taxon>Enterobacterales</taxon>
        <taxon>Erwiniaceae</taxon>
        <taxon>Erwinia</taxon>
    </lineage>
</organism>
<name>A0A0M2KFK9_9GAMM</name>
<dbReference type="PATRIC" id="fig|65700.7.peg.876"/>
<dbReference type="EMBL" id="JXNU01000003">
    <property type="protein sequence ID" value="KKF37724.1"/>
    <property type="molecule type" value="Genomic_DNA"/>
</dbReference>
<dbReference type="Proteomes" id="UP000033924">
    <property type="component" value="Unassembled WGS sequence"/>
</dbReference>
<gene>
    <name evidence="1" type="ORF">SY86_03475</name>
</gene>
<evidence type="ECO:0000313" key="2">
    <source>
        <dbReference type="Proteomes" id="UP000033924"/>
    </source>
</evidence>
<accession>A0A0M2KFK9</accession>
<reference evidence="1 2" key="1">
    <citation type="submission" date="2015-01" db="EMBL/GenBank/DDBJ databases">
        <title>Erwinia tracheiphila.</title>
        <authorList>
            <person name="Shapiro L.R."/>
        </authorList>
    </citation>
    <scope>NUCLEOTIDE SEQUENCE [LARGE SCALE GENOMIC DNA]</scope>
    <source>
        <strain evidence="1 2">BuffGH</strain>
    </source>
</reference>